<name>A0A4C1SIH0_EUMVA</name>
<reference evidence="2 3" key="1">
    <citation type="journal article" date="2019" name="Commun. Biol.">
        <title>The bagworm genome reveals a unique fibroin gene that provides high tensile strength.</title>
        <authorList>
            <person name="Kono N."/>
            <person name="Nakamura H."/>
            <person name="Ohtoshi R."/>
            <person name="Tomita M."/>
            <person name="Numata K."/>
            <person name="Arakawa K."/>
        </authorList>
    </citation>
    <scope>NUCLEOTIDE SEQUENCE [LARGE SCALE GENOMIC DNA]</scope>
</reference>
<evidence type="ECO:0000256" key="1">
    <source>
        <dbReference type="SAM" id="MobiDB-lite"/>
    </source>
</evidence>
<sequence length="68" mass="7736">MELGTKQDPKKKPWTHQTTKCLGPLEKISVRRAYIYDDVWRVPATGWQGKAAKGHGESEIIGERRMVA</sequence>
<evidence type="ECO:0000313" key="3">
    <source>
        <dbReference type="Proteomes" id="UP000299102"/>
    </source>
</evidence>
<keyword evidence="3" id="KW-1185">Reference proteome</keyword>
<feature type="compositionally biased region" description="Basic and acidic residues" evidence="1">
    <location>
        <begin position="54"/>
        <end position="68"/>
    </location>
</feature>
<protein>
    <submittedName>
        <fullName evidence="2">Uncharacterized protein</fullName>
    </submittedName>
</protein>
<feature type="region of interest" description="Disordered" evidence="1">
    <location>
        <begin position="48"/>
        <end position="68"/>
    </location>
</feature>
<organism evidence="2 3">
    <name type="scientific">Eumeta variegata</name>
    <name type="common">Bagworm moth</name>
    <name type="synonym">Eumeta japonica</name>
    <dbReference type="NCBI Taxonomy" id="151549"/>
    <lineage>
        <taxon>Eukaryota</taxon>
        <taxon>Metazoa</taxon>
        <taxon>Ecdysozoa</taxon>
        <taxon>Arthropoda</taxon>
        <taxon>Hexapoda</taxon>
        <taxon>Insecta</taxon>
        <taxon>Pterygota</taxon>
        <taxon>Neoptera</taxon>
        <taxon>Endopterygota</taxon>
        <taxon>Lepidoptera</taxon>
        <taxon>Glossata</taxon>
        <taxon>Ditrysia</taxon>
        <taxon>Tineoidea</taxon>
        <taxon>Psychidae</taxon>
        <taxon>Oiketicinae</taxon>
        <taxon>Eumeta</taxon>
    </lineage>
</organism>
<dbReference type="Proteomes" id="UP000299102">
    <property type="component" value="Unassembled WGS sequence"/>
</dbReference>
<gene>
    <name evidence="2" type="ORF">EVAR_2248_1</name>
</gene>
<comment type="caution">
    <text evidence="2">The sequence shown here is derived from an EMBL/GenBank/DDBJ whole genome shotgun (WGS) entry which is preliminary data.</text>
</comment>
<evidence type="ECO:0000313" key="2">
    <source>
        <dbReference type="EMBL" id="GBP00931.1"/>
    </source>
</evidence>
<dbReference type="AlphaFoldDB" id="A0A4C1SIH0"/>
<accession>A0A4C1SIH0</accession>
<proteinExistence type="predicted"/>
<dbReference type="EMBL" id="BGZK01000007">
    <property type="protein sequence ID" value="GBP00931.1"/>
    <property type="molecule type" value="Genomic_DNA"/>
</dbReference>